<protein>
    <submittedName>
        <fullName evidence="1">Hemoglobin</fullName>
    </submittedName>
</protein>
<gene>
    <name evidence="1" type="ORF">SAMN04487893_10721</name>
</gene>
<dbReference type="CDD" id="cd08916">
    <property type="entry name" value="TrHb3_P"/>
    <property type="match status" value="1"/>
</dbReference>
<dbReference type="STRING" id="1150112.SAMN04487893_10721"/>
<dbReference type="GO" id="GO:0020037">
    <property type="term" value="F:heme binding"/>
    <property type="evidence" value="ECO:0007669"/>
    <property type="project" value="InterPro"/>
</dbReference>
<dbReference type="AlphaFoldDB" id="A0A1I3R2I4"/>
<dbReference type="Gene3D" id="1.10.490.10">
    <property type="entry name" value="Globins"/>
    <property type="match status" value="1"/>
</dbReference>
<evidence type="ECO:0000313" key="2">
    <source>
        <dbReference type="Proteomes" id="UP000243887"/>
    </source>
</evidence>
<dbReference type="GO" id="GO:0019825">
    <property type="term" value="F:oxygen binding"/>
    <property type="evidence" value="ECO:0007669"/>
    <property type="project" value="InterPro"/>
</dbReference>
<accession>A0A1I3R2I4</accession>
<dbReference type="RefSeq" id="WP_090678809.1">
    <property type="nucleotide sequence ID" value="NZ_FORU01000007.1"/>
</dbReference>
<dbReference type="OrthoDB" id="25954at2"/>
<sequence length="130" mass="15737">MKKEIKTREDLFFLVDEFYKRVRQDEEIGWVFNEIITDWPKHLELITDFWEFHVFKTSKYKGNPLQAHIDVDQKIGQKITPKDFGTWLFHWLGVINEYFEGDNAEVLKFKARKMQTMLYMGIHESRTTTD</sequence>
<dbReference type="EMBL" id="FORU01000007">
    <property type="protein sequence ID" value="SFJ40335.1"/>
    <property type="molecule type" value="Genomic_DNA"/>
</dbReference>
<dbReference type="Proteomes" id="UP000243887">
    <property type="component" value="Unassembled WGS sequence"/>
</dbReference>
<dbReference type="SUPFAM" id="SSF46458">
    <property type="entry name" value="Globin-like"/>
    <property type="match status" value="1"/>
</dbReference>
<proteinExistence type="predicted"/>
<reference evidence="2" key="1">
    <citation type="submission" date="2016-10" db="EMBL/GenBank/DDBJ databases">
        <authorList>
            <person name="Varghese N."/>
            <person name="Submissions S."/>
        </authorList>
    </citation>
    <scope>NUCLEOTIDE SEQUENCE [LARGE SCALE GENOMIC DNA]</scope>
    <source>
        <strain evidence="2">DSM 26542</strain>
    </source>
</reference>
<dbReference type="InterPro" id="IPR012292">
    <property type="entry name" value="Globin/Proto"/>
</dbReference>
<name>A0A1I3R2I4_9FLAO</name>
<dbReference type="InterPro" id="IPR009050">
    <property type="entry name" value="Globin-like_sf"/>
</dbReference>
<keyword evidence="2" id="KW-1185">Reference proteome</keyword>
<organism evidence="1 2">
    <name type="scientific">Myroides guanonis</name>
    <dbReference type="NCBI Taxonomy" id="1150112"/>
    <lineage>
        <taxon>Bacteria</taxon>
        <taxon>Pseudomonadati</taxon>
        <taxon>Bacteroidota</taxon>
        <taxon>Flavobacteriia</taxon>
        <taxon>Flavobacteriales</taxon>
        <taxon>Flavobacteriaceae</taxon>
        <taxon>Myroides</taxon>
    </lineage>
</organism>
<evidence type="ECO:0000313" key="1">
    <source>
        <dbReference type="EMBL" id="SFJ40335.1"/>
    </source>
</evidence>